<keyword evidence="2" id="KW-1185">Reference proteome</keyword>
<gene>
    <name evidence="1" type="ORF">Tco_1015400</name>
</gene>
<name>A0ABQ5FKP0_9ASTR</name>
<dbReference type="EMBL" id="BQNB010017500">
    <property type="protein sequence ID" value="GJT63920.1"/>
    <property type="molecule type" value="Genomic_DNA"/>
</dbReference>
<evidence type="ECO:0000313" key="2">
    <source>
        <dbReference type="Proteomes" id="UP001151760"/>
    </source>
</evidence>
<reference evidence="1" key="1">
    <citation type="journal article" date="2022" name="Int. J. Mol. Sci.">
        <title>Draft Genome of Tanacetum Coccineum: Genomic Comparison of Closely Related Tanacetum-Family Plants.</title>
        <authorList>
            <person name="Yamashiro T."/>
            <person name="Shiraishi A."/>
            <person name="Nakayama K."/>
            <person name="Satake H."/>
        </authorList>
    </citation>
    <scope>NUCLEOTIDE SEQUENCE</scope>
</reference>
<dbReference type="Proteomes" id="UP001151760">
    <property type="component" value="Unassembled WGS sequence"/>
</dbReference>
<reference evidence="1" key="2">
    <citation type="submission" date="2022-01" db="EMBL/GenBank/DDBJ databases">
        <authorList>
            <person name="Yamashiro T."/>
            <person name="Shiraishi A."/>
            <person name="Satake H."/>
            <person name="Nakayama K."/>
        </authorList>
    </citation>
    <scope>NUCLEOTIDE SEQUENCE</scope>
</reference>
<comment type="caution">
    <text evidence="1">The sequence shown here is derived from an EMBL/GenBank/DDBJ whole genome shotgun (WGS) entry which is preliminary data.</text>
</comment>
<organism evidence="1 2">
    <name type="scientific">Tanacetum coccineum</name>
    <dbReference type="NCBI Taxonomy" id="301880"/>
    <lineage>
        <taxon>Eukaryota</taxon>
        <taxon>Viridiplantae</taxon>
        <taxon>Streptophyta</taxon>
        <taxon>Embryophyta</taxon>
        <taxon>Tracheophyta</taxon>
        <taxon>Spermatophyta</taxon>
        <taxon>Magnoliopsida</taxon>
        <taxon>eudicotyledons</taxon>
        <taxon>Gunneridae</taxon>
        <taxon>Pentapetalae</taxon>
        <taxon>asterids</taxon>
        <taxon>campanulids</taxon>
        <taxon>Asterales</taxon>
        <taxon>Asteraceae</taxon>
        <taxon>Asteroideae</taxon>
        <taxon>Anthemideae</taxon>
        <taxon>Anthemidinae</taxon>
        <taxon>Tanacetum</taxon>
    </lineage>
</organism>
<proteinExistence type="predicted"/>
<protein>
    <submittedName>
        <fullName evidence="1">Uncharacterized protein</fullName>
    </submittedName>
</protein>
<sequence>MEDPNITMEKYIMLEEGKARRSVETEFPAIVFNDALTCEVTLPCEPTVSPLNDNKIDFRISFDKSDDEDYTIIYNENSFSYRIISVNNLKTDSENDNKVNMPSFPSPEPSVSCFDDLDFFKDIKNDFPAIVYNDALTSKSDFSTELTLCPQHIDEFDLKHETSLSECDEELRDRNWKLRFEHSAMPSYFHKKFRWGTVFATGRRSFIKPGTGLRMKRTNHKTRVPIGLYPCHIEEKMNIKEVKGESWKTKVTTKEGVVIQFPRKFRRYKLTTEEEVEENKGLKEVWEKMEYVISDIDSNLKSTASS</sequence>
<evidence type="ECO:0000313" key="1">
    <source>
        <dbReference type="EMBL" id="GJT63920.1"/>
    </source>
</evidence>
<accession>A0ABQ5FKP0</accession>